<dbReference type="OrthoDB" id="5350391at2759"/>
<evidence type="ECO:0000256" key="1">
    <source>
        <dbReference type="SAM" id="MobiDB-lite"/>
    </source>
</evidence>
<evidence type="ECO:0000256" key="2">
    <source>
        <dbReference type="SAM" id="SignalP"/>
    </source>
</evidence>
<protein>
    <recommendedName>
        <fullName evidence="3">SCP domain-containing protein</fullName>
    </recommendedName>
</protein>
<reference evidence="4" key="1">
    <citation type="journal article" date="2020" name="Stud. Mycol.">
        <title>101 Dothideomycetes genomes: a test case for predicting lifestyles and emergence of pathogens.</title>
        <authorList>
            <person name="Haridas S."/>
            <person name="Albert R."/>
            <person name="Binder M."/>
            <person name="Bloem J."/>
            <person name="Labutti K."/>
            <person name="Salamov A."/>
            <person name="Andreopoulos B."/>
            <person name="Baker S."/>
            <person name="Barry K."/>
            <person name="Bills G."/>
            <person name="Bluhm B."/>
            <person name="Cannon C."/>
            <person name="Castanera R."/>
            <person name="Culley D."/>
            <person name="Daum C."/>
            <person name="Ezra D."/>
            <person name="Gonzalez J."/>
            <person name="Henrissat B."/>
            <person name="Kuo A."/>
            <person name="Liang C."/>
            <person name="Lipzen A."/>
            <person name="Lutzoni F."/>
            <person name="Magnuson J."/>
            <person name="Mondo S."/>
            <person name="Nolan M."/>
            <person name="Ohm R."/>
            <person name="Pangilinan J."/>
            <person name="Park H.-J."/>
            <person name="Ramirez L."/>
            <person name="Alfaro M."/>
            <person name="Sun H."/>
            <person name="Tritt A."/>
            <person name="Yoshinaga Y."/>
            <person name="Zwiers L.-H."/>
            <person name="Turgeon B."/>
            <person name="Goodwin S."/>
            <person name="Spatafora J."/>
            <person name="Crous P."/>
            <person name="Grigoriev I."/>
        </authorList>
    </citation>
    <scope>NUCLEOTIDE SEQUENCE</scope>
    <source>
        <strain evidence="4">CBS 122367</strain>
    </source>
</reference>
<evidence type="ECO:0000313" key="4">
    <source>
        <dbReference type="EMBL" id="KAF2688874.1"/>
    </source>
</evidence>
<proteinExistence type="predicted"/>
<name>A0A6G1JE80_9PLEO</name>
<feature type="compositionally biased region" description="Low complexity" evidence="1">
    <location>
        <begin position="67"/>
        <end position="80"/>
    </location>
</feature>
<dbReference type="Proteomes" id="UP000799291">
    <property type="component" value="Unassembled WGS sequence"/>
</dbReference>
<feature type="region of interest" description="Disordered" evidence="1">
    <location>
        <begin position="67"/>
        <end position="101"/>
    </location>
</feature>
<dbReference type="Pfam" id="PF00188">
    <property type="entry name" value="CAP"/>
    <property type="match status" value="1"/>
</dbReference>
<dbReference type="InterPro" id="IPR035940">
    <property type="entry name" value="CAP_sf"/>
</dbReference>
<accession>A0A6G1JE80</accession>
<evidence type="ECO:0000313" key="5">
    <source>
        <dbReference type="Proteomes" id="UP000799291"/>
    </source>
</evidence>
<dbReference type="Gene3D" id="3.40.33.10">
    <property type="entry name" value="CAP"/>
    <property type="match status" value="1"/>
</dbReference>
<dbReference type="InterPro" id="IPR014044">
    <property type="entry name" value="CAP_dom"/>
</dbReference>
<dbReference type="EMBL" id="MU005573">
    <property type="protein sequence ID" value="KAF2688874.1"/>
    <property type="molecule type" value="Genomic_DNA"/>
</dbReference>
<organism evidence="4 5">
    <name type="scientific">Lentithecium fluviatile CBS 122367</name>
    <dbReference type="NCBI Taxonomy" id="1168545"/>
    <lineage>
        <taxon>Eukaryota</taxon>
        <taxon>Fungi</taxon>
        <taxon>Dikarya</taxon>
        <taxon>Ascomycota</taxon>
        <taxon>Pezizomycotina</taxon>
        <taxon>Dothideomycetes</taxon>
        <taxon>Pleosporomycetidae</taxon>
        <taxon>Pleosporales</taxon>
        <taxon>Massarineae</taxon>
        <taxon>Lentitheciaceae</taxon>
        <taxon>Lentithecium</taxon>
    </lineage>
</organism>
<feature type="chain" id="PRO_5026117662" description="SCP domain-containing protein" evidence="2">
    <location>
        <begin position="19"/>
        <end position="226"/>
    </location>
</feature>
<dbReference type="SUPFAM" id="SSF55797">
    <property type="entry name" value="PR-1-like"/>
    <property type="match status" value="1"/>
</dbReference>
<dbReference type="AlphaFoldDB" id="A0A6G1JE80"/>
<feature type="domain" description="SCP" evidence="3">
    <location>
        <begin position="108"/>
        <end position="218"/>
    </location>
</feature>
<keyword evidence="5" id="KW-1185">Reference proteome</keyword>
<gene>
    <name evidence="4" type="ORF">K458DRAFT_414571</name>
</gene>
<keyword evidence="2" id="KW-0732">Signal</keyword>
<sequence>MHAVTALSLLALAGSTIAAPYGHGKPHVVYTTEIYTVIVTGGAPPATYQPAPEPTTEVVYTTKAPKPTTVKAKPTTTAVPSQPAYTQEPEKPSTTAAPAPSATGYMATVNEWRAKLGLKDLAHDDTLESNAEDTCRSGNGQMVHKLNPGTMGQVLAPGQSNEFERVFVGGWLCEKPDMAGMDGVCASMSSGWNYMGQTGHADILTSGSYSKIGCACVQGIWGCDLA</sequence>
<feature type="compositionally biased region" description="Low complexity" evidence="1">
    <location>
        <begin position="92"/>
        <end position="101"/>
    </location>
</feature>
<feature type="signal peptide" evidence="2">
    <location>
        <begin position="1"/>
        <end position="18"/>
    </location>
</feature>
<evidence type="ECO:0000259" key="3">
    <source>
        <dbReference type="Pfam" id="PF00188"/>
    </source>
</evidence>